<dbReference type="RefSeq" id="WP_003598726.1">
    <property type="nucleotide sequence ID" value="NZ_AGJK01000031.1"/>
</dbReference>
<comment type="caution">
    <text evidence="1">The sequence shown here is derived from an EMBL/GenBank/DDBJ whole genome shotgun (WGS) entry which is preliminary data.</text>
</comment>
<protein>
    <recommendedName>
        <fullName evidence="3">Terminase</fullName>
    </recommendedName>
</protein>
<dbReference type="Gene3D" id="3.30.420.240">
    <property type="match status" value="1"/>
</dbReference>
<sequence length="489" mass="53337">MKRMISMREALEDPNLFGSVLPGETWQAWRVVLIASQGEPLTPEEREIYHLLSGREREPATPCKEVWGVVGRRGGKTRAFAVAAAYFAGLVDYEGSFAPGQRGRLPVMAAARDTAREAFNYLNGIFEEVPMLNALLDGEPTAEVIRLVNRVDIQVMTANFRTTRGPTPVAAVCDEIAFWSIEGSSNPDREILRALRPGLATLGGPLFVLSSPYARKGELYRVYRKDFGPGGSTRRLVIQAPTLTMHKSETLAAEIAEAYEDDPEAARAEYGAQFREDLQDFVSPETVERCTPTGLAERGRIGSLQYQAFVDMAGGGADSATLAIGHREGDRAVLDAVREMPAGTSPEASVVEFAATCKAYGVSSVRGDRYAGEWPRERFRAHGVSYEVSEKSKSDLYRDFLPMLNSGRADMLDVPKLKAQLVGLERRTARGGRDSIDHAPGGHDDVANAVAGCLVGLGGRPKYGMLDVVGTDENGNPETYAAWRTRMLT</sequence>
<evidence type="ECO:0008006" key="3">
    <source>
        <dbReference type="Google" id="ProtNLM"/>
    </source>
</evidence>
<dbReference type="InterPro" id="IPR027417">
    <property type="entry name" value="P-loop_NTPase"/>
</dbReference>
<gene>
    <name evidence="1" type="ORF">MetexDRAFT_1658</name>
</gene>
<dbReference type="AlphaFoldDB" id="H1KG96"/>
<dbReference type="PATRIC" id="fig|882800.3.peg.1627"/>
<organism evidence="1 2">
    <name type="scientific">Methylorubrum extorquens DSM 13060</name>
    <dbReference type="NCBI Taxonomy" id="882800"/>
    <lineage>
        <taxon>Bacteria</taxon>
        <taxon>Pseudomonadati</taxon>
        <taxon>Pseudomonadota</taxon>
        <taxon>Alphaproteobacteria</taxon>
        <taxon>Hyphomicrobiales</taxon>
        <taxon>Methylobacteriaceae</taxon>
        <taxon>Methylorubrum</taxon>
    </lineage>
</organism>
<accession>H1KG96</accession>
<dbReference type="EMBL" id="AGJK01000031">
    <property type="protein sequence ID" value="EHP93437.1"/>
    <property type="molecule type" value="Genomic_DNA"/>
</dbReference>
<dbReference type="Proteomes" id="UP000004382">
    <property type="component" value="Unassembled WGS sequence"/>
</dbReference>
<dbReference type="Gene3D" id="3.40.50.300">
    <property type="entry name" value="P-loop containing nucleotide triphosphate hydrolases"/>
    <property type="match status" value="1"/>
</dbReference>
<evidence type="ECO:0000313" key="2">
    <source>
        <dbReference type="Proteomes" id="UP000004382"/>
    </source>
</evidence>
<reference evidence="1 2" key="1">
    <citation type="submission" date="2011-09" db="EMBL/GenBank/DDBJ databases">
        <title>The draft genome of Methylobacterium extorquens DSM 13060.</title>
        <authorList>
            <consortium name="US DOE Joint Genome Institute (JGI-PGF)"/>
            <person name="Lucas S."/>
            <person name="Han J."/>
            <person name="Lapidus A."/>
            <person name="Cheng J.-F."/>
            <person name="Goodwin L."/>
            <person name="Pitluck S."/>
            <person name="Peters L."/>
            <person name="Land M.L."/>
            <person name="Hauser L."/>
            <person name="Koskimaki J."/>
            <person name="Halonen O."/>
            <person name="Pirttila A."/>
            <person name="Frank C."/>
            <person name="Woyke T.J."/>
        </authorList>
    </citation>
    <scope>NUCLEOTIDE SEQUENCE [LARGE SCALE GENOMIC DNA]</scope>
    <source>
        <strain evidence="1 2">DSM 13060</strain>
    </source>
</reference>
<proteinExistence type="predicted"/>
<evidence type="ECO:0000313" key="1">
    <source>
        <dbReference type="EMBL" id="EHP93437.1"/>
    </source>
</evidence>
<name>H1KG96_METEX</name>